<dbReference type="InterPro" id="IPR039556">
    <property type="entry name" value="ICL/PEPM"/>
</dbReference>
<dbReference type="Proteomes" id="UP000076661">
    <property type="component" value="Unassembled WGS sequence"/>
</dbReference>
<reference evidence="2 3" key="1">
    <citation type="submission" date="2013-07" db="EMBL/GenBank/DDBJ databases">
        <title>Comparative Genomic and Metabolomic Analysis of Twelve Strains of Pseudoalteromonas luteoviolacea.</title>
        <authorList>
            <person name="Vynne N.G."/>
            <person name="Mansson M."/>
            <person name="Gram L."/>
        </authorList>
    </citation>
    <scope>NUCLEOTIDE SEQUENCE [LARGE SCALE GENOMIC DNA]</scope>
    <source>
        <strain evidence="2 3">S4060-1</strain>
    </source>
</reference>
<comment type="caution">
    <text evidence="2">The sequence shown here is derived from an EMBL/GenBank/DDBJ whole genome shotgun (WGS) entry which is preliminary data.</text>
</comment>
<dbReference type="AlphaFoldDB" id="A0A167JNS7"/>
<dbReference type="Pfam" id="PF13714">
    <property type="entry name" value="PEP_mutase"/>
    <property type="match status" value="1"/>
</dbReference>
<name>A0A167JNS7_9GAMM</name>
<proteinExistence type="predicted"/>
<evidence type="ECO:0000313" key="3">
    <source>
        <dbReference type="Proteomes" id="UP000076661"/>
    </source>
</evidence>
<dbReference type="EMBL" id="AUXX01000045">
    <property type="protein sequence ID" value="KZN61435.1"/>
    <property type="molecule type" value="Genomic_DNA"/>
</dbReference>
<dbReference type="PANTHER" id="PTHR42905:SF16">
    <property type="entry name" value="CARBOXYPHOSPHONOENOLPYRUVATE PHOSPHONOMUTASE-LIKE PROTEIN (AFU_ORTHOLOGUE AFUA_5G07230)"/>
    <property type="match status" value="1"/>
</dbReference>
<dbReference type="GO" id="GO:0003824">
    <property type="term" value="F:catalytic activity"/>
    <property type="evidence" value="ECO:0007669"/>
    <property type="project" value="InterPro"/>
</dbReference>
<evidence type="ECO:0000256" key="1">
    <source>
        <dbReference type="ARBA" id="ARBA00022723"/>
    </source>
</evidence>
<dbReference type="SUPFAM" id="SSF51621">
    <property type="entry name" value="Phosphoenolpyruvate/pyruvate domain"/>
    <property type="match status" value="1"/>
</dbReference>
<dbReference type="InterPro" id="IPR015813">
    <property type="entry name" value="Pyrv/PenolPyrv_kinase-like_dom"/>
</dbReference>
<dbReference type="CDD" id="cd00377">
    <property type="entry name" value="ICL_PEPM"/>
    <property type="match status" value="1"/>
</dbReference>
<dbReference type="Gene3D" id="3.20.20.60">
    <property type="entry name" value="Phosphoenolpyruvate-binding domains"/>
    <property type="match status" value="1"/>
</dbReference>
<evidence type="ECO:0008006" key="4">
    <source>
        <dbReference type="Google" id="ProtNLM"/>
    </source>
</evidence>
<organism evidence="2 3">
    <name type="scientific">Pseudoalteromonas luteoviolacea S4060-1</name>
    <dbReference type="NCBI Taxonomy" id="1365257"/>
    <lineage>
        <taxon>Bacteria</taxon>
        <taxon>Pseudomonadati</taxon>
        <taxon>Pseudomonadota</taxon>
        <taxon>Gammaproteobacteria</taxon>
        <taxon>Alteromonadales</taxon>
        <taxon>Pseudoalteromonadaceae</taxon>
        <taxon>Pseudoalteromonas</taxon>
    </lineage>
</organism>
<evidence type="ECO:0000313" key="2">
    <source>
        <dbReference type="EMBL" id="KZN61435.1"/>
    </source>
</evidence>
<keyword evidence="1" id="KW-0479">Metal-binding</keyword>
<dbReference type="GO" id="GO:0046872">
    <property type="term" value="F:metal ion binding"/>
    <property type="evidence" value="ECO:0007669"/>
    <property type="project" value="UniProtKB-KW"/>
</dbReference>
<dbReference type="InterPro" id="IPR040442">
    <property type="entry name" value="Pyrv_kinase-like_dom_sf"/>
</dbReference>
<accession>A0A167JNS7</accession>
<gene>
    <name evidence="2" type="ORF">N478_05030</name>
</gene>
<dbReference type="PANTHER" id="PTHR42905">
    <property type="entry name" value="PHOSPHOENOLPYRUVATE CARBOXYLASE"/>
    <property type="match status" value="1"/>
</dbReference>
<sequence length="280" mass="30459">MFVNEYEENSGIADNKIVYMENIMNKFEMLHQQSQPLLIANVWDAESAKRAERAGYQAIGTSSAAVAAVLGYEDGEHMPFEELLFMVKRISASSSLPLSVDIESGYSRDPKEVAANIRLLVDLGVVGVNIEDSRVTQTRALMDKDTFAASLSEIMGHLRASDTQVFVNVRCDAFLLGLDDATAEATKRAESYQSAGADGLFFPCVTAESDIEAVVTATSLPINVMAMPDLPAFDTLSKLGVRRISMGNFAYVSISNQLEKTMKNISLKGDCSALFVANDL</sequence>
<protein>
    <recommendedName>
        <fullName evidence="4">Carboxyvinyl-carboxyphosphonate phosphorylmutase</fullName>
    </recommendedName>
</protein>
<dbReference type="PATRIC" id="fig|1365257.3.peg.4320"/>